<reference evidence="10 11" key="1">
    <citation type="journal article" date="2019" name="Int. J. Syst. Evol. Microbiol.">
        <title>The Global Catalogue of Microorganisms (GCM) 10K type strain sequencing project: providing services to taxonomists for standard genome sequencing and annotation.</title>
        <authorList>
            <consortium name="The Broad Institute Genomics Platform"/>
            <consortium name="The Broad Institute Genome Sequencing Center for Infectious Disease"/>
            <person name="Wu L."/>
            <person name="Ma J."/>
        </authorList>
    </citation>
    <scope>NUCLEOTIDE SEQUENCE [LARGE SCALE GENOMIC DNA]</scope>
    <source>
        <strain evidence="10 11">JCM 16227</strain>
    </source>
</reference>
<feature type="active site" description="Nucleophile" evidence="8">
    <location>
        <position position="362"/>
    </location>
</feature>
<dbReference type="EC" id="3.2.1.21" evidence="2 9"/>
<dbReference type="InterPro" id="IPR001360">
    <property type="entry name" value="Glyco_hydro_1"/>
</dbReference>
<dbReference type="PANTHER" id="PTHR10353:SF36">
    <property type="entry name" value="LP05116P"/>
    <property type="match status" value="1"/>
</dbReference>
<evidence type="ECO:0000256" key="3">
    <source>
        <dbReference type="ARBA" id="ARBA00022801"/>
    </source>
</evidence>
<dbReference type="SUPFAM" id="SSF51445">
    <property type="entry name" value="(Trans)glycosidases"/>
    <property type="match status" value="1"/>
</dbReference>
<dbReference type="Pfam" id="PF00232">
    <property type="entry name" value="Glyco_hydro_1"/>
    <property type="match status" value="1"/>
</dbReference>
<dbReference type="InterPro" id="IPR017853">
    <property type="entry name" value="GH"/>
</dbReference>
<sequence length="454" mass="49496">MTAPAGDTRTDIPGLPRPIRWSAATAAFQIEGARDEGGRGRSVWDLWVQTPGKVIDGSTAEPGPDSYHRWAEDVALAAGLGLDRYRFSISWTRVQPDGTGPSNPAGLDYYSRLVDDLLAAGVTPFPTLYHWDLPVPIHEAGGWCSRDTAARFADYTELVADRLGDRVKNWYTINEPAMTTLQGYAVGALAPGEFLIFDALPTAHHQLLAHGLATRALRAAGADAVGVANNHTHVRPLNPESPADRSAVDAYDLLHNRIFADPILTGAYPDLSAFGHEMPVREGDMETIGQAPDFYAVNFYNPTTVTAPTGEDNPIPFDIVPTPGAPVTGFGDEWPIVPEALTALLVDFTERYRDLPPLIVSENGASFPEPDRAARVDDADRISYLDGHIRAVGAAIAAGADVEEYTVWSLIDNFEWADGFTQRFGLVHVDFDTAERTPKASYDWYRRVIEGNRA</sequence>
<dbReference type="PRINTS" id="PR00131">
    <property type="entry name" value="GLHYDRLASE1"/>
</dbReference>
<evidence type="ECO:0000256" key="9">
    <source>
        <dbReference type="RuleBase" id="RU361175"/>
    </source>
</evidence>
<evidence type="ECO:0000256" key="6">
    <source>
        <dbReference type="ARBA" id="ARBA00023295"/>
    </source>
</evidence>
<name>A0ABN3GZ34_9ACTN</name>
<keyword evidence="11" id="KW-1185">Reference proteome</keyword>
<organism evidence="10 11">
    <name type="scientific">Gordonia cholesterolivorans</name>
    <dbReference type="NCBI Taxonomy" id="559625"/>
    <lineage>
        <taxon>Bacteria</taxon>
        <taxon>Bacillati</taxon>
        <taxon>Actinomycetota</taxon>
        <taxon>Actinomycetes</taxon>
        <taxon>Mycobacteriales</taxon>
        <taxon>Gordoniaceae</taxon>
        <taxon>Gordonia</taxon>
    </lineage>
</organism>
<keyword evidence="5" id="KW-0119">Carbohydrate metabolism</keyword>
<keyword evidence="4" id="KW-0136">Cellulose degradation</keyword>
<dbReference type="NCBIfam" id="TIGR03356">
    <property type="entry name" value="BGL"/>
    <property type="match status" value="1"/>
</dbReference>
<evidence type="ECO:0000256" key="5">
    <source>
        <dbReference type="ARBA" id="ARBA00023277"/>
    </source>
</evidence>
<evidence type="ECO:0000256" key="4">
    <source>
        <dbReference type="ARBA" id="ARBA00023001"/>
    </source>
</evidence>
<dbReference type="InterPro" id="IPR017736">
    <property type="entry name" value="Glyco_hydro_1_beta-glucosidase"/>
</dbReference>
<evidence type="ECO:0000313" key="10">
    <source>
        <dbReference type="EMBL" id="GAA2364988.1"/>
    </source>
</evidence>
<evidence type="ECO:0000313" key="11">
    <source>
        <dbReference type="Proteomes" id="UP001501170"/>
    </source>
</evidence>
<comment type="similarity">
    <text evidence="1 9">Belongs to the glycosyl hydrolase 1 family.</text>
</comment>
<proteinExistence type="inferred from homology"/>
<dbReference type="RefSeq" id="WP_346074655.1">
    <property type="nucleotide sequence ID" value="NZ_BAAARB010000001.1"/>
</dbReference>
<dbReference type="Proteomes" id="UP001501170">
    <property type="component" value="Unassembled WGS sequence"/>
</dbReference>
<gene>
    <name evidence="10" type="ORF">GCM10009855_00230</name>
</gene>
<keyword evidence="7" id="KW-0624">Polysaccharide degradation</keyword>
<dbReference type="EMBL" id="BAAARB010000001">
    <property type="protein sequence ID" value="GAA2364988.1"/>
    <property type="molecule type" value="Genomic_DNA"/>
</dbReference>
<accession>A0ABN3GZ34</accession>
<comment type="catalytic activity">
    <reaction evidence="9">
        <text>Hydrolysis of terminal, non-reducing beta-D-glucosyl residues with release of beta-D-glucose.</text>
        <dbReference type="EC" id="3.2.1.21"/>
    </reaction>
</comment>
<protein>
    <recommendedName>
        <fullName evidence="2 9">Beta-glucosidase</fullName>
        <ecNumber evidence="2 9">3.2.1.21</ecNumber>
    </recommendedName>
</protein>
<evidence type="ECO:0000256" key="7">
    <source>
        <dbReference type="ARBA" id="ARBA00023326"/>
    </source>
</evidence>
<comment type="caution">
    <text evidence="10">The sequence shown here is derived from an EMBL/GenBank/DDBJ whole genome shotgun (WGS) entry which is preliminary data.</text>
</comment>
<keyword evidence="3 9" id="KW-0378">Hydrolase</keyword>
<dbReference type="PROSITE" id="PS00572">
    <property type="entry name" value="GLYCOSYL_HYDROL_F1_1"/>
    <property type="match status" value="1"/>
</dbReference>
<dbReference type="PANTHER" id="PTHR10353">
    <property type="entry name" value="GLYCOSYL HYDROLASE"/>
    <property type="match status" value="1"/>
</dbReference>
<keyword evidence="6 9" id="KW-0326">Glycosidase</keyword>
<evidence type="ECO:0000256" key="1">
    <source>
        <dbReference type="ARBA" id="ARBA00010838"/>
    </source>
</evidence>
<evidence type="ECO:0000256" key="2">
    <source>
        <dbReference type="ARBA" id="ARBA00012744"/>
    </source>
</evidence>
<dbReference type="InterPro" id="IPR018120">
    <property type="entry name" value="Glyco_hydro_1_AS"/>
</dbReference>
<dbReference type="Gene3D" id="3.20.20.80">
    <property type="entry name" value="Glycosidases"/>
    <property type="match status" value="1"/>
</dbReference>
<evidence type="ECO:0000256" key="8">
    <source>
        <dbReference type="PROSITE-ProRule" id="PRU10055"/>
    </source>
</evidence>